<dbReference type="InterPro" id="IPR029063">
    <property type="entry name" value="SAM-dependent_MTases_sf"/>
</dbReference>
<dbReference type="InterPro" id="IPR029044">
    <property type="entry name" value="Nucleotide-diphossugar_trans"/>
</dbReference>
<dbReference type="CDD" id="cd04186">
    <property type="entry name" value="GT_2_like_c"/>
    <property type="match status" value="1"/>
</dbReference>
<feature type="domain" description="Glycosyltransferase 2-like" evidence="2">
    <location>
        <begin position="1311"/>
        <end position="1446"/>
    </location>
</feature>
<evidence type="ECO:0000313" key="4">
    <source>
        <dbReference type="EMBL" id="MUP04223.1"/>
    </source>
</evidence>
<dbReference type="CDD" id="cd02440">
    <property type="entry name" value="AdoMet_MTases"/>
    <property type="match status" value="1"/>
</dbReference>
<dbReference type="EMBL" id="MBEV02000002">
    <property type="protein sequence ID" value="MUP04223.1"/>
    <property type="molecule type" value="Genomic_DNA"/>
</dbReference>
<evidence type="ECO:0000259" key="2">
    <source>
        <dbReference type="Pfam" id="PF00535"/>
    </source>
</evidence>
<dbReference type="CDD" id="cd04184">
    <property type="entry name" value="GT2_RfbC_Mx_like"/>
    <property type="match status" value="1"/>
</dbReference>
<feature type="coiled-coil region" evidence="1">
    <location>
        <begin position="299"/>
        <end position="414"/>
    </location>
</feature>
<protein>
    <submittedName>
        <fullName evidence="4">Glycosyltransferase</fullName>
    </submittedName>
</protein>
<dbReference type="InterPro" id="IPR011990">
    <property type="entry name" value="TPR-like_helical_dom_sf"/>
</dbReference>
<accession>A0ABD6G911</accession>
<dbReference type="Gene3D" id="3.40.50.150">
    <property type="entry name" value="Vaccinia Virus protein VP39"/>
    <property type="match status" value="1"/>
</dbReference>
<dbReference type="SUPFAM" id="SSF53335">
    <property type="entry name" value="S-adenosyl-L-methionine-dependent methyltransferases"/>
    <property type="match status" value="1"/>
</dbReference>
<dbReference type="SUPFAM" id="SSF53448">
    <property type="entry name" value="Nucleotide-diphospho-sugar transferases"/>
    <property type="match status" value="2"/>
</dbReference>
<feature type="domain" description="Glycosyltransferase 2-like" evidence="2">
    <location>
        <begin position="1571"/>
        <end position="1695"/>
    </location>
</feature>
<dbReference type="InterPro" id="IPR013216">
    <property type="entry name" value="Methyltransf_11"/>
</dbReference>
<evidence type="ECO:0000256" key="1">
    <source>
        <dbReference type="SAM" id="Coils"/>
    </source>
</evidence>
<dbReference type="PANTHER" id="PTHR43179:SF7">
    <property type="entry name" value="RHAMNOSYLTRANSFERASE WBBL"/>
    <property type="match status" value="1"/>
</dbReference>
<dbReference type="InterPro" id="IPR001173">
    <property type="entry name" value="Glyco_trans_2-like"/>
</dbReference>
<dbReference type="SUPFAM" id="SSF48452">
    <property type="entry name" value="TPR-like"/>
    <property type="match status" value="1"/>
</dbReference>
<dbReference type="Pfam" id="PF08241">
    <property type="entry name" value="Methyltransf_11"/>
    <property type="match status" value="1"/>
</dbReference>
<feature type="domain" description="Methyltransferase type 11" evidence="3">
    <location>
        <begin position="50"/>
        <end position="143"/>
    </location>
</feature>
<proteinExistence type="predicted"/>
<dbReference type="Gene3D" id="1.25.40.10">
    <property type="entry name" value="Tetratricopeptide repeat domain"/>
    <property type="match status" value="1"/>
</dbReference>
<dbReference type="InterPro" id="IPR002201">
    <property type="entry name" value="Glyco_trans_9"/>
</dbReference>
<dbReference type="GO" id="GO:0016757">
    <property type="term" value="F:glycosyltransferase activity"/>
    <property type="evidence" value="ECO:0007669"/>
    <property type="project" value="UniProtKB-KW"/>
</dbReference>
<evidence type="ECO:0000259" key="3">
    <source>
        <dbReference type="Pfam" id="PF08241"/>
    </source>
</evidence>
<reference evidence="4 5" key="1">
    <citation type="submission" date="2019-11" db="EMBL/GenBank/DDBJ databases">
        <title>Whole-genome sequencing of Allorhizobium vitis.</title>
        <authorList>
            <person name="Gan H.M."/>
            <person name="Savka M.A."/>
        </authorList>
    </citation>
    <scope>NUCLEOTIDE SEQUENCE [LARGE SCALE GENOMIC DNA]</scope>
    <source>
        <strain evidence="4 5">AB4</strain>
    </source>
</reference>
<dbReference type="RefSeq" id="WP_070163642.1">
    <property type="nucleotide sequence ID" value="NZ_MBEV02000002.1"/>
</dbReference>
<organism evidence="4 5">
    <name type="scientific">Agrobacterium vitis</name>
    <name type="common">Rhizobium vitis</name>
    <dbReference type="NCBI Taxonomy" id="373"/>
    <lineage>
        <taxon>Bacteria</taxon>
        <taxon>Pseudomonadati</taxon>
        <taxon>Pseudomonadota</taxon>
        <taxon>Alphaproteobacteria</taxon>
        <taxon>Hyphomicrobiales</taxon>
        <taxon>Rhizobiaceae</taxon>
        <taxon>Rhizobium/Agrobacterium group</taxon>
        <taxon>Agrobacterium</taxon>
    </lineage>
</organism>
<comment type="caution">
    <text evidence="4">The sequence shown here is derived from an EMBL/GenBank/DDBJ whole genome shotgun (WGS) entry which is preliminary data.</text>
</comment>
<dbReference type="GO" id="GO:0008168">
    <property type="term" value="F:methyltransferase activity"/>
    <property type="evidence" value="ECO:0007669"/>
    <property type="project" value="UniProtKB-ARBA"/>
</dbReference>
<dbReference type="Gene3D" id="3.40.50.2000">
    <property type="entry name" value="Glycogen Phosphorylase B"/>
    <property type="match status" value="1"/>
</dbReference>
<name>A0ABD6G911_AGRVI</name>
<sequence>MGELFKREFPKGNLDFTGERFTSAVTGQTAIEHLHRTVIARSFCKGKAVLDIASGEGYCSAILAQVAERVTGVDISSEAVDYANREYARENLVYKCGSALDIPVDDHSVDVVVSFETIEHFTGHQRFIDEIKRVLKPGGLLIVSTPDQAVYSPEGEPANPYHVHEMSRTEFVDLVSGSFAHLALLGQRTLIGSIVALDEVALAGAGRTFYTYEQRPGNAFERSKGLARAKYLIALASDDPINLLDIEESVFVSTSEIDRALNACVDVREELAETKTALAESLGSEARWRGDIETIAGRLEASKVENANLTNNLKRVESELSHQLQNVVPAIEATVAEQRQDAEKLSLYLRELEEQVQYLKNSLQMASQQRDDIISEKAELEKIVTEIGFFQNSIEQLEEKYRITSENLHQEQQKQEDSYKKQLAELECCLHIERESLSKLAVDYDKLQVEFHALKRREPDIALFDCMAAGAPGDARLVEMTARLLNVPQNSGSALTLENNCRIGVIVKPDASERWEEYARALHRNARYQAALGAWNRAVFLAPASASALSGLSGTLKALGNLEEAKIMAMQAFALNPASPAIEKQLDDEDIDLVGKADIVLKSDQPSSHFNMKEAPKGIRPFVITQLAKKAERSGRNKIAAKYYSELALLYSKDVEALIRHGDAVARNRGLLAASTFYLQACAIAPELPLARRRALDVKHQNFGFKPYIKAGIVRDDDGVFTSVSDDPQLIFDPDHRILPSGPTLFSFSIQVMSKEIRPVVYVWHGKNGEEVSAFTLPIMRGDVNLDILIPLPDHITGIRFDPDASVGAKFLIGRMGWLSGPSLEGRFFKLAPPSYCFMGDGNPIQQDVARPQSERILTATPKNDLQSVRDSFWISTDIDPQFDLGHKSELPSGWVWLDLEISGVNRQIDPILYIWTEGEIVEVPVPLSICDGRSAVLVYLPNNISQMRLDPTFHSGIEFRLGKISWREFQRSSAVFLPLTSKIDEANDEHNIADSKSQLGLRPFSIDFQPKPSTGLNRIDETIFETINDDPQCILEIAELHKIEGLLKITIETGSSDRVLNSSLYAWSGAADKPVEYYFDHLEANRQYEYLIILPKNTTSLRFDPADMSGITMSLPKITLTNDIDESDSYQIARNGVADNSILEQHVELVPLQHLEKISDGYWTTGSDPQFSVSLDKGVPSGWTLVSIDMSVQGVVARPYLYIWQGENIHTIPLAPIDGTMVVEQLIRMPDQITAIRFDPTDAENVRFSVNRLSFVPVVDIAGADVYRIRGGDRGVDYALWSERFDTLTATDRSLIVSSVARLSYRPLISIVMPVYNPEPRFLRRCLDTIVDQLYPYWELCVADDCSPNPAIRSILSEYAARDERIKVIYRSENGHISRASNSAIEHVTGEFVALMDHDDEIPAHALYMVACELNRHPEADIIYTDEDKIDASGRRHDPHFKTDWNQELFYSQNMVAHLGVYRTSLVKAVNGFRVGFEGSQDYDFTLRLLKLTSPERIRHIPFVLYHWRIFEGVRTFSSNNPSRSIDTARRAMEEYFADVEPDSTVLPIEAFPSWWRIKRPLPQELPSVTIVIPTRDRVSLVRNCVSGVLDGTDYSNLDVIIIDNGSTEDDSLAYFELIGRDPRVTVLRDDGPFNYSRLNNTAVAMAKGDYICFLNNDIEVIEAGWLSEMMSQAVRDKVGAVGTRLLYGNGTLQHAGVTLGIYGVAAHGHRHFPGNSIGYFGHPQLVRETSAVTAAALVMRKDLFTAIGGFDSANLAVSYNDVDLCLRVREAGYKVVYTPFAPLRHLESVSRGPDVTPEQKELQRIERGYMQARWGALLNKDPHYSLNLSLDNEDYRLAFPSRAVKPWRQEADVVEQIVRDAQSKLAAASDVDLFDVRELAILAAQTSVIIAAAQPFAVLDALSDDFEQSGLSPAYIAVVDNTGAKERFVKEGSLARFKIRHPNIAVILITDTEQDFNASRTVNLALSAITATPYLLIMTENCSLSSSFLSAVLASYRAASNPQAVIVPRVFVRENEARDGVFTDGYIDMPVSQIAPSLDAMSPVGSDLEGLQLADRLAPNDVVKRPAIETTDLMAGGILFAQRSLLIPQTPEQQNAEGDNSSSALYDALFLTQPARLEDVGRKLKARGADIYATTAALSVFAAPRLLDIVHVWQYWHDYIWLNQKAHGIADTGRIEFVCPFHRGDVLIGLQVAFTAYKAGKNLRVHGADSLLSWVQDFHPPFPVESLPVPVPSAQETSLYLLRSYEHLLKRGDSSPMIARSHPFRGLDAMDNNLVKAMLGSVGLAPDTPIESLLPVSSVEQQQDIDKLLAPFGNKVILLHRSGGWGLKTIPDTILQELAEVVKEKGFKLVQIGGPGDAKCAQADGIIAQNLSAGHWAALFKKAAAVFGVDSWSAHMAAILDVSQVTFYGSTQPRHVASKPFFKKNNAPALMVSPTVACSPCNSLTCLIAPVPFCEGYNISKSKIGSFLEEIDVAKIGN</sequence>
<keyword evidence="1" id="KW-0175">Coiled coil</keyword>
<evidence type="ECO:0000313" key="5">
    <source>
        <dbReference type="Proteomes" id="UP000175993"/>
    </source>
</evidence>
<dbReference type="Gene3D" id="3.90.550.10">
    <property type="entry name" value="Spore Coat Polysaccharide Biosynthesis Protein SpsA, Chain A"/>
    <property type="match status" value="2"/>
</dbReference>
<dbReference type="SUPFAM" id="SSF53756">
    <property type="entry name" value="UDP-Glycosyltransferase/glycogen phosphorylase"/>
    <property type="match status" value="1"/>
</dbReference>
<dbReference type="PANTHER" id="PTHR43179">
    <property type="entry name" value="RHAMNOSYLTRANSFERASE WBBL"/>
    <property type="match status" value="1"/>
</dbReference>
<gene>
    <name evidence="4" type="ORF">BBI04_005235</name>
</gene>
<dbReference type="Pfam" id="PF01075">
    <property type="entry name" value="Glyco_transf_9"/>
    <property type="match status" value="1"/>
</dbReference>
<dbReference type="Proteomes" id="UP000175993">
    <property type="component" value="Unassembled WGS sequence"/>
</dbReference>
<dbReference type="Pfam" id="PF00535">
    <property type="entry name" value="Glycos_transf_2"/>
    <property type="match status" value="2"/>
</dbReference>